<feature type="chain" id="PRO_5044632090" description="SH3 domain-containing protein" evidence="3">
    <location>
        <begin position="40"/>
        <end position="592"/>
    </location>
</feature>
<dbReference type="SUPFAM" id="SSF50044">
    <property type="entry name" value="SH3-domain"/>
    <property type="match status" value="1"/>
</dbReference>
<evidence type="ECO:0000313" key="6">
    <source>
        <dbReference type="RefSeq" id="XP_033538593.1"/>
    </source>
</evidence>
<feature type="region of interest" description="Disordered" evidence="1">
    <location>
        <begin position="513"/>
        <end position="549"/>
    </location>
</feature>
<feature type="compositionally biased region" description="Polar residues" evidence="1">
    <location>
        <begin position="319"/>
        <end position="330"/>
    </location>
</feature>
<protein>
    <recommendedName>
        <fullName evidence="7">SH3 domain-containing protein</fullName>
    </recommendedName>
</protein>
<evidence type="ECO:0000313" key="5">
    <source>
        <dbReference type="Proteomes" id="UP000504638"/>
    </source>
</evidence>
<reference evidence="6" key="3">
    <citation type="submission" date="2025-04" db="UniProtKB">
        <authorList>
            <consortium name="RefSeq"/>
        </authorList>
    </citation>
    <scope>IDENTIFICATION</scope>
    <source>
        <strain evidence="6">CBS 781.70</strain>
    </source>
</reference>
<feature type="region of interest" description="Disordered" evidence="1">
    <location>
        <begin position="571"/>
        <end position="592"/>
    </location>
</feature>
<keyword evidence="2" id="KW-1133">Transmembrane helix</keyword>
<gene>
    <name evidence="4 6" type="ORF">P152DRAFT_5062</name>
</gene>
<feature type="region of interest" description="Disordered" evidence="1">
    <location>
        <begin position="319"/>
        <end position="348"/>
    </location>
</feature>
<dbReference type="InterPro" id="IPR036028">
    <property type="entry name" value="SH3-like_dom_sf"/>
</dbReference>
<name>A0A6G1GG44_9PEZI</name>
<feature type="transmembrane region" description="Helical" evidence="2">
    <location>
        <begin position="286"/>
        <end position="311"/>
    </location>
</feature>
<sequence length="592" mass="61742">MTKNTFSSRSSRQRGSMPSKFSALALALFAASSLPVATAQNCISLAGSSECSAFNASSISTTGEVAGIFPFLAFVSDRQTFDEQLRQYIATSYPRHKYQQLIGCSSVNLSNTTALYARYTTSVICNAIVQNSIGTCSLSADQSAPLCADACAEQAISEQQITASPELCGTPGTGALSQIRADFTNCALPGGALDNKLCVSGWENEPNNCGYQDNLGGLCAYCATSTVNSTDSCCINAQAESRCVNVRLPFTTSVAPLFPSSTAPGSQPTNGTAPVASDSDGLSGGAIAGIVVASIAGAVIILLLIAGILILRRRRAATSHSNSSLNQPTPSRHGPPAPAMSFTGSSGVGAEAPNILPGARVARLAALESSSSSSNHGHVAAYNRPSSDAYDSPDSHRHYGAGIPPKRTGSLSSHDHESPDSRIGPRGQTPGGTNGNGDYSSPEGLGSGQSEQLQSFKDYYSQEEIKPGDAVATLWAYAPRANDEFELERGDMLKVVGIWDDGWATGVQVRERAEEWEERRRENRDSGVSNGSGLPVQGARVGDDDVGPTEGEIKAFPLVCVCLPQHWRKTIESDTADPGMGGPPGGHPPASP</sequence>
<feature type="region of interest" description="Disordered" evidence="1">
    <location>
        <begin position="369"/>
        <end position="451"/>
    </location>
</feature>
<reference evidence="6" key="2">
    <citation type="submission" date="2020-04" db="EMBL/GenBank/DDBJ databases">
        <authorList>
            <consortium name="NCBI Genome Project"/>
        </authorList>
    </citation>
    <scope>NUCLEOTIDE SEQUENCE</scope>
    <source>
        <strain evidence="6">CBS 781.70</strain>
    </source>
</reference>
<keyword evidence="2" id="KW-0812">Transmembrane</keyword>
<dbReference type="Gene3D" id="2.30.30.40">
    <property type="entry name" value="SH3 Domains"/>
    <property type="match status" value="1"/>
</dbReference>
<evidence type="ECO:0000313" key="4">
    <source>
        <dbReference type="EMBL" id="KAF1816962.1"/>
    </source>
</evidence>
<evidence type="ECO:0008006" key="7">
    <source>
        <dbReference type="Google" id="ProtNLM"/>
    </source>
</evidence>
<dbReference type="Proteomes" id="UP000504638">
    <property type="component" value="Unplaced"/>
</dbReference>
<dbReference type="GeneID" id="54423039"/>
<evidence type="ECO:0000256" key="1">
    <source>
        <dbReference type="SAM" id="MobiDB-lite"/>
    </source>
</evidence>
<reference evidence="4 6" key="1">
    <citation type="submission" date="2020-01" db="EMBL/GenBank/DDBJ databases">
        <authorList>
            <consortium name="DOE Joint Genome Institute"/>
            <person name="Haridas S."/>
            <person name="Albert R."/>
            <person name="Binder M."/>
            <person name="Bloem J."/>
            <person name="Labutti K."/>
            <person name="Salamov A."/>
            <person name="Andreopoulos B."/>
            <person name="Baker S.E."/>
            <person name="Barry K."/>
            <person name="Bills G."/>
            <person name="Bluhm B.H."/>
            <person name="Cannon C."/>
            <person name="Castanera R."/>
            <person name="Culley D.E."/>
            <person name="Daum C."/>
            <person name="Ezra D."/>
            <person name="Gonzalez J.B."/>
            <person name="Henrissat B."/>
            <person name="Kuo A."/>
            <person name="Liang C."/>
            <person name="Lipzen A."/>
            <person name="Lutzoni F."/>
            <person name="Magnuson J."/>
            <person name="Mondo S."/>
            <person name="Nolan M."/>
            <person name="Ohm R."/>
            <person name="Pangilinan J."/>
            <person name="Park H.-J."/>
            <person name="Ramirez L."/>
            <person name="Alfaro M."/>
            <person name="Sun H."/>
            <person name="Tritt A."/>
            <person name="Yoshinaga Y."/>
            <person name="Zwiers L.-H."/>
            <person name="Turgeon B.G."/>
            <person name="Goodwin S.B."/>
            <person name="Spatafora J.W."/>
            <person name="Crous P.W."/>
            <person name="Grigoriev I.V."/>
        </authorList>
    </citation>
    <scope>NUCLEOTIDE SEQUENCE</scope>
    <source>
        <strain evidence="4 6">CBS 781.70</strain>
    </source>
</reference>
<dbReference type="OrthoDB" id="2163411at2759"/>
<feature type="signal peptide" evidence="3">
    <location>
        <begin position="1"/>
        <end position="39"/>
    </location>
</feature>
<keyword evidence="5" id="KW-1185">Reference proteome</keyword>
<proteinExistence type="predicted"/>
<dbReference type="AlphaFoldDB" id="A0A6G1GG44"/>
<keyword evidence="3" id="KW-0732">Signal</keyword>
<feature type="compositionally biased region" description="Basic and acidic residues" evidence="1">
    <location>
        <begin position="513"/>
        <end position="525"/>
    </location>
</feature>
<evidence type="ECO:0000256" key="3">
    <source>
        <dbReference type="SAM" id="SignalP"/>
    </source>
</evidence>
<evidence type="ECO:0000256" key="2">
    <source>
        <dbReference type="SAM" id="Phobius"/>
    </source>
</evidence>
<organism evidence="4">
    <name type="scientific">Eremomyces bilateralis CBS 781.70</name>
    <dbReference type="NCBI Taxonomy" id="1392243"/>
    <lineage>
        <taxon>Eukaryota</taxon>
        <taxon>Fungi</taxon>
        <taxon>Dikarya</taxon>
        <taxon>Ascomycota</taxon>
        <taxon>Pezizomycotina</taxon>
        <taxon>Dothideomycetes</taxon>
        <taxon>Dothideomycetes incertae sedis</taxon>
        <taxon>Eremomycetales</taxon>
        <taxon>Eremomycetaceae</taxon>
        <taxon>Eremomyces</taxon>
    </lineage>
</organism>
<accession>A0A6G1GG44</accession>
<dbReference type="RefSeq" id="XP_033538593.1">
    <property type="nucleotide sequence ID" value="XM_033682469.1"/>
</dbReference>
<keyword evidence="2" id="KW-0472">Membrane</keyword>
<dbReference type="EMBL" id="ML975149">
    <property type="protein sequence ID" value="KAF1816962.1"/>
    <property type="molecule type" value="Genomic_DNA"/>
</dbReference>